<protein>
    <submittedName>
        <fullName evidence="1">Uncharacterized protein</fullName>
    </submittedName>
</protein>
<gene>
    <name evidence="1" type="ORF">UFOVP711_16</name>
</gene>
<evidence type="ECO:0000313" key="1">
    <source>
        <dbReference type="EMBL" id="CAB4158641.1"/>
    </source>
</evidence>
<dbReference type="EMBL" id="LR796677">
    <property type="protein sequence ID" value="CAB4158641.1"/>
    <property type="molecule type" value="Genomic_DNA"/>
</dbReference>
<sequence length="86" mass="9343">MSVVRSTILHHIGSDKPAEPEVDYQSILDGLDAVANAVAELRKMVTQKVTPVTTDDGKCLHPSADRREAGTFAQVQPYCGRCGEFL</sequence>
<organism evidence="1">
    <name type="scientific">uncultured Caudovirales phage</name>
    <dbReference type="NCBI Taxonomy" id="2100421"/>
    <lineage>
        <taxon>Viruses</taxon>
        <taxon>Duplodnaviria</taxon>
        <taxon>Heunggongvirae</taxon>
        <taxon>Uroviricota</taxon>
        <taxon>Caudoviricetes</taxon>
        <taxon>Peduoviridae</taxon>
        <taxon>Maltschvirus</taxon>
        <taxon>Maltschvirus maltsch</taxon>
    </lineage>
</organism>
<proteinExistence type="predicted"/>
<accession>A0A6J5NML1</accession>
<reference evidence="1" key="1">
    <citation type="submission" date="2020-04" db="EMBL/GenBank/DDBJ databases">
        <authorList>
            <person name="Chiriac C."/>
            <person name="Salcher M."/>
            <person name="Ghai R."/>
            <person name="Kavagutti S V."/>
        </authorList>
    </citation>
    <scope>NUCLEOTIDE SEQUENCE</scope>
</reference>
<name>A0A6J5NML1_9CAUD</name>